<dbReference type="AlphaFoldDB" id="A0A7S7LZS4"/>
<protein>
    <recommendedName>
        <fullName evidence="4">Porin domain-containing protein</fullName>
    </recommendedName>
</protein>
<dbReference type="InterPro" id="IPR023614">
    <property type="entry name" value="Porin_dom_sf"/>
</dbReference>
<evidence type="ECO:0000256" key="1">
    <source>
        <dbReference type="SAM" id="SignalP"/>
    </source>
</evidence>
<feature type="signal peptide" evidence="1">
    <location>
        <begin position="1"/>
        <end position="20"/>
    </location>
</feature>
<dbReference type="SUPFAM" id="SSF56935">
    <property type="entry name" value="Porins"/>
    <property type="match status" value="1"/>
</dbReference>
<reference evidence="2 3" key="1">
    <citation type="submission" date="2020-05" db="EMBL/GenBank/DDBJ databases">
        <title>Sulfurimonas marisnigri, sp. nov., and Sulfurimonas baltica, sp. nov., manganese oxide reducing chemolithoautotrophs of the class Epsilonproteobacteria isolated from the pelagic redoxclines of the Black and Baltic Seas and emended description of the genus Sulfurimonas.</title>
        <authorList>
            <person name="Henkel J.V."/>
            <person name="Laudan C."/>
            <person name="Werner J."/>
            <person name="Neu T."/>
            <person name="Plewe S."/>
            <person name="Sproer C."/>
            <person name="Bunk B."/>
            <person name="Schulz-Vogt H.N."/>
        </authorList>
    </citation>
    <scope>NUCLEOTIDE SEQUENCE [LARGE SCALE GENOMIC DNA]</scope>
    <source>
        <strain evidence="2 3">SoZ1</strain>
    </source>
</reference>
<gene>
    <name evidence="2" type="ORF">HUE87_11425</name>
</gene>
<keyword evidence="1" id="KW-0732">Signal</keyword>
<name>A0A7S7LZS4_9BACT</name>
<dbReference type="Proteomes" id="UP000593836">
    <property type="component" value="Chromosome"/>
</dbReference>
<dbReference type="KEGG" id="smas:HUE87_11425"/>
<dbReference type="Gene3D" id="2.40.160.10">
    <property type="entry name" value="Porin"/>
    <property type="match status" value="1"/>
</dbReference>
<dbReference type="EMBL" id="CP054493">
    <property type="protein sequence ID" value="QOY54471.1"/>
    <property type="molecule type" value="Genomic_DNA"/>
</dbReference>
<dbReference type="RefSeq" id="WP_194366516.1">
    <property type="nucleotide sequence ID" value="NZ_CP054493.1"/>
</dbReference>
<evidence type="ECO:0000313" key="3">
    <source>
        <dbReference type="Proteomes" id="UP000593836"/>
    </source>
</evidence>
<organism evidence="2 3">
    <name type="scientific">Candidatus Sulfurimonas marisnigri</name>
    <dbReference type="NCBI Taxonomy" id="2740405"/>
    <lineage>
        <taxon>Bacteria</taxon>
        <taxon>Pseudomonadati</taxon>
        <taxon>Campylobacterota</taxon>
        <taxon>Epsilonproteobacteria</taxon>
        <taxon>Campylobacterales</taxon>
        <taxon>Sulfurimonadaceae</taxon>
        <taxon>Sulfurimonas</taxon>
    </lineage>
</organism>
<evidence type="ECO:0000313" key="2">
    <source>
        <dbReference type="EMBL" id="QOY54471.1"/>
    </source>
</evidence>
<proteinExistence type="predicted"/>
<evidence type="ECO:0008006" key="4">
    <source>
        <dbReference type="Google" id="ProtNLM"/>
    </source>
</evidence>
<keyword evidence="3" id="KW-1185">Reference proteome</keyword>
<accession>A0A7S7LZS4</accession>
<feature type="chain" id="PRO_5033021124" description="Porin domain-containing protein" evidence="1">
    <location>
        <begin position="21"/>
        <end position="469"/>
    </location>
</feature>
<sequence>MKKTLVSLAAASLLVTSAVAADKGIDIVTTGQAVLYYETHSDNGTSGDLFGHTDAQSPGVPGAAGIPNSEIQFGVQLGLDADLGNNFTFGSEIQYKGTASLDKNTGTDRQGVTTRSANSTIADEIALSQMNITKKIGNTTVKVGRQQLPKSLSPFAYTEGWNVFKNSFDAVLVVNTDLPNTTLVASSVGESNAVAPFGTTAFSNLNVGSRVGSENSGLRYHGNIYLLTAQNKSLPNTTITASYYDLGNIRDIAGTTGFGSASILWGDVAIGGKDLPMGLKVGLQGGSISLDTNAGLDAVLGHAAKDTTAFGVKASIKPMDALTLTALYTSVNDGTVAITNAGTGVKSPLYSQMVYNQLNIAKDADTVVVKAAYSLGDMGTIIAQYGMTSAGKENLESINPDPVTGTECDYNEFDLMYKLKAGGVQYFAALIVRDWDQKSTTMASGGDHLLVTTGSDSDTRVRLWARYSF</sequence>